<dbReference type="Pfam" id="PF08282">
    <property type="entry name" value="Hydrolase_3"/>
    <property type="match status" value="1"/>
</dbReference>
<dbReference type="GO" id="GO:0000287">
    <property type="term" value="F:magnesium ion binding"/>
    <property type="evidence" value="ECO:0007669"/>
    <property type="project" value="TreeGrafter"/>
</dbReference>
<keyword evidence="1" id="KW-0378">Hydrolase</keyword>
<proteinExistence type="predicted"/>
<dbReference type="PROSITE" id="PS01229">
    <property type="entry name" value="COF_2"/>
    <property type="match status" value="1"/>
</dbReference>
<dbReference type="GO" id="GO:0016791">
    <property type="term" value="F:phosphatase activity"/>
    <property type="evidence" value="ECO:0007669"/>
    <property type="project" value="TreeGrafter"/>
</dbReference>
<organism evidence="1 2">
    <name type="scientific">Acholeplasma hippikon</name>
    <dbReference type="NCBI Taxonomy" id="264636"/>
    <lineage>
        <taxon>Bacteria</taxon>
        <taxon>Bacillati</taxon>
        <taxon>Mycoplasmatota</taxon>
        <taxon>Mollicutes</taxon>
        <taxon>Acholeplasmatales</taxon>
        <taxon>Acholeplasmataceae</taxon>
        <taxon>Acholeplasma</taxon>
    </lineage>
</organism>
<dbReference type="STRING" id="1408416.GCA_000702765_00105"/>
<dbReference type="InterPro" id="IPR036412">
    <property type="entry name" value="HAD-like_sf"/>
</dbReference>
<dbReference type="NCBIfam" id="TIGR01484">
    <property type="entry name" value="HAD-SF-IIB"/>
    <property type="match status" value="1"/>
</dbReference>
<dbReference type="PANTHER" id="PTHR10000:SF25">
    <property type="entry name" value="PHOSPHATASE YKRA-RELATED"/>
    <property type="match status" value="1"/>
</dbReference>
<evidence type="ECO:0000313" key="1">
    <source>
        <dbReference type="EMBL" id="VEU82679.1"/>
    </source>
</evidence>
<dbReference type="EMBL" id="LR215050">
    <property type="protein sequence ID" value="VEU82679.1"/>
    <property type="molecule type" value="Genomic_DNA"/>
</dbReference>
<dbReference type="SUPFAM" id="SSF56784">
    <property type="entry name" value="HAD-like"/>
    <property type="match status" value="1"/>
</dbReference>
<protein>
    <submittedName>
        <fullName evidence="1">HAD family hydrolase/Cof-like hydrolase/yidA sugar phosphatase</fullName>
    </submittedName>
</protein>
<dbReference type="PANTHER" id="PTHR10000">
    <property type="entry name" value="PHOSPHOSERINE PHOSPHATASE"/>
    <property type="match status" value="1"/>
</dbReference>
<dbReference type="KEGG" id="ahk:NCTC10172_00699"/>
<dbReference type="GO" id="GO:0005829">
    <property type="term" value="C:cytosol"/>
    <property type="evidence" value="ECO:0007669"/>
    <property type="project" value="TreeGrafter"/>
</dbReference>
<sequence>MKRLYIFDIDNTLRSSKQQKVLSQTIKLIKEIASNPDYVLGLATGRGPAKINVLNDLLPYFKYKVLVNGGVILENNKIIFDDPIDKRDIDKVAQDTMNRGFSMGMVGYDEEAITFVDEHVSYAFKGYDTNKPKVDADFYLNHKVYQLWVFNKDQQVLLDLAKSYTNFKPYLWHYGGIDLVYPRVSKEHAVSIIKQKYPEHELICVGDGHNDFGMIRLADKGVIMGNSRWLDEIKEEATFIAPHIEDDKLYDFFKENNLI</sequence>
<reference evidence="1 2" key="1">
    <citation type="submission" date="2019-01" db="EMBL/GenBank/DDBJ databases">
        <authorList>
            <consortium name="Pathogen Informatics"/>
        </authorList>
    </citation>
    <scope>NUCLEOTIDE SEQUENCE [LARGE SCALE GENOMIC DNA]</scope>
    <source>
        <strain evidence="1 2">NCTC10172</strain>
    </source>
</reference>
<evidence type="ECO:0000313" key="2">
    <source>
        <dbReference type="Proteomes" id="UP000290909"/>
    </source>
</evidence>
<dbReference type="Gene3D" id="3.40.50.1000">
    <property type="entry name" value="HAD superfamily/HAD-like"/>
    <property type="match status" value="1"/>
</dbReference>
<dbReference type="Proteomes" id="UP000290909">
    <property type="component" value="Chromosome"/>
</dbReference>
<dbReference type="RefSeq" id="WP_035368183.1">
    <property type="nucleotide sequence ID" value="NZ_LR215050.1"/>
</dbReference>
<dbReference type="Gene3D" id="3.30.1240.10">
    <property type="match status" value="1"/>
</dbReference>
<keyword evidence="2" id="KW-1185">Reference proteome</keyword>
<name>A0A449BJQ3_9MOLU</name>
<gene>
    <name evidence="1" type="ORF">NCTC10172_00699</name>
</gene>
<dbReference type="InterPro" id="IPR006379">
    <property type="entry name" value="HAD-SF_hydro_IIB"/>
</dbReference>
<dbReference type="AlphaFoldDB" id="A0A449BJQ3"/>
<accession>A0A449BJQ3</accession>
<dbReference type="InterPro" id="IPR023214">
    <property type="entry name" value="HAD_sf"/>
</dbReference>